<dbReference type="EMBL" id="QJKJ01011768">
    <property type="protein sequence ID" value="RDX70272.1"/>
    <property type="molecule type" value="Genomic_DNA"/>
</dbReference>
<comment type="caution">
    <text evidence="2">The sequence shown here is derived from an EMBL/GenBank/DDBJ whole genome shotgun (WGS) entry which is preliminary data.</text>
</comment>
<dbReference type="Proteomes" id="UP000257109">
    <property type="component" value="Unassembled WGS sequence"/>
</dbReference>
<feature type="non-terminal residue" evidence="2">
    <location>
        <position position="1"/>
    </location>
</feature>
<dbReference type="OrthoDB" id="5985335at2759"/>
<protein>
    <submittedName>
        <fullName evidence="2">Uncharacterized protein</fullName>
    </submittedName>
</protein>
<feature type="compositionally biased region" description="Basic and acidic residues" evidence="1">
    <location>
        <begin position="18"/>
        <end position="28"/>
    </location>
</feature>
<evidence type="ECO:0000256" key="1">
    <source>
        <dbReference type="SAM" id="MobiDB-lite"/>
    </source>
</evidence>
<evidence type="ECO:0000313" key="3">
    <source>
        <dbReference type="Proteomes" id="UP000257109"/>
    </source>
</evidence>
<reference evidence="2" key="1">
    <citation type="submission" date="2018-05" db="EMBL/GenBank/DDBJ databases">
        <title>Draft genome of Mucuna pruriens seed.</title>
        <authorList>
            <person name="Nnadi N.E."/>
            <person name="Vos R."/>
            <person name="Hasami M.H."/>
            <person name="Devisetty U.K."/>
            <person name="Aguiy J.C."/>
        </authorList>
    </citation>
    <scope>NUCLEOTIDE SEQUENCE [LARGE SCALE GENOMIC DNA]</scope>
    <source>
        <strain evidence="2">JCA_2017</strain>
    </source>
</reference>
<dbReference type="AlphaFoldDB" id="A0A371EW60"/>
<keyword evidence="3" id="KW-1185">Reference proteome</keyword>
<gene>
    <name evidence="2" type="ORF">CR513_50507</name>
</gene>
<evidence type="ECO:0000313" key="2">
    <source>
        <dbReference type="EMBL" id="RDX70272.1"/>
    </source>
</evidence>
<name>A0A371EW60_MUCPR</name>
<organism evidence="2 3">
    <name type="scientific">Mucuna pruriens</name>
    <name type="common">Velvet bean</name>
    <name type="synonym">Dolichos pruriens</name>
    <dbReference type="NCBI Taxonomy" id="157652"/>
    <lineage>
        <taxon>Eukaryota</taxon>
        <taxon>Viridiplantae</taxon>
        <taxon>Streptophyta</taxon>
        <taxon>Embryophyta</taxon>
        <taxon>Tracheophyta</taxon>
        <taxon>Spermatophyta</taxon>
        <taxon>Magnoliopsida</taxon>
        <taxon>eudicotyledons</taxon>
        <taxon>Gunneridae</taxon>
        <taxon>Pentapetalae</taxon>
        <taxon>rosids</taxon>
        <taxon>fabids</taxon>
        <taxon>Fabales</taxon>
        <taxon>Fabaceae</taxon>
        <taxon>Papilionoideae</taxon>
        <taxon>50 kb inversion clade</taxon>
        <taxon>NPAAA clade</taxon>
        <taxon>indigoferoid/millettioid clade</taxon>
        <taxon>Phaseoleae</taxon>
        <taxon>Mucuna</taxon>
    </lineage>
</organism>
<accession>A0A371EW60</accession>
<feature type="region of interest" description="Disordered" evidence="1">
    <location>
        <begin position="1"/>
        <end position="28"/>
    </location>
</feature>
<sequence>MNKGEICRPRAKAGAGRNEVEAKMTTDKEIGAEKGVRANEQLSLTGRRNNYEDVPVRKVKITTNRKSTANFPMPQKERKVPMDGRVQIIFPGTKSNVGVTPSPHQANGRFTNNLVNAALVQEAGKNQHPIYFGIETRYQKIEKAGLALAIGAQKLRPYFQSN</sequence>
<proteinExistence type="predicted"/>